<feature type="transmembrane region" description="Helical" evidence="6">
    <location>
        <begin position="419"/>
        <end position="438"/>
    </location>
</feature>
<comment type="subcellular location">
    <subcellularLocation>
        <location evidence="1">Cell membrane</location>
        <topology evidence="1">Multi-pass membrane protein</topology>
    </subcellularLocation>
</comment>
<evidence type="ECO:0000256" key="1">
    <source>
        <dbReference type="ARBA" id="ARBA00004651"/>
    </source>
</evidence>
<reference evidence="8" key="1">
    <citation type="journal article" date="2019" name="Int. J. Syst. Evol. Microbiol.">
        <title>The Global Catalogue of Microorganisms (GCM) 10K type strain sequencing project: providing services to taxonomists for standard genome sequencing and annotation.</title>
        <authorList>
            <consortium name="The Broad Institute Genomics Platform"/>
            <consortium name="The Broad Institute Genome Sequencing Center for Infectious Disease"/>
            <person name="Wu L."/>
            <person name="Ma J."/>
        </authorList>
    </citation>
    <scope>NUCLEOTIDE SEQUENCE [LARGE SCALE GENOMIC DNA]</scope>
    <source>
        <strain evidence="8">KCTC 42255</strain>
    </source>
</reference>
<dbReference type="Proteomes" id="UP001597357">
    <property type="component" value="Unassembled WGS sequence"/>
</dbReference>
<feature type="transmembrane region" description="Helical" evidence="6">
    <location>
        <begin position="392"/>
        <end position="412"/>
    </location>
</feature>
<feature type="transmembrane region" description="Helical" evidence="6">
    <location>
        <begin position="450"/>
        <end position="469"/>
    </location>
</feature>
<evidence type="ECO:0000256" key="3">
    <source>
        <dbReference type="ARBA" id="ARBA00022692"/>
    </source>
</evidence>
<keyword evidence="4 6" id="KW-1133">Transmembrane helix</keyword>
<keyword evidence="3 6" id="KW-0812">Transmembrane</keyword>
<name>A0ABW5SBH5_9FLAO</name>
<evidence type="ECO:0000256" key="5">
    <source>
        <dbReference type="ARBA" id="ARBA00023136"/>
    </source>
</evidence>
<dbReference type="PANTHER" id="PTHR33529">
    <property type="entry name" value="SLR0882 PROTEIN-RELATED"/>
    <property type="match status" value="1"/>
</dbReference>
<keyword evidence="8" id="KW-1185">Reference proteome</keyword>
<keyword evidence="2" id="KW-1003">Cell membrane</keyword>
<feature type="transmembrane region" description="Helical" evidence="6">
    <location>
        <begin position="12"/>
        <end position="36"/>
    </location>
</feature>
<evidence type="ECO:0000256" key="6">
    <source>
        <dbReference type="SAM" id="Phobius"/>
    </source>
</evidence>
<keyword evidence="5 6" id="KW-0472">Membrane</keyword>
<protein>
    <submittedName>
        <fullName evidence="7">LptF/LptG family permease</fullName>
    </submittedName>
</protein>
<organism evidence="7 8">
    <name type="scientific">Mesonia sediminis</name>
    <dbReference type="NCBI Taxonomy" id="1703946"/>
    <lineage>
        <taxon>Bacteria</taxon>
        <taxon>Pseudomonadati</taxon>
        <taxon>Bacteroidota</taxon>
        <taxon>Flavobacteriia</taxon>
        <taxon>Flavobacteriales</taxon>
        <taxon>Flavobacteriaceae</taxon>
        <taxon>Mesonia</taxon>
    </lineage>
</organism>
<evidence type="ECO:0000256" key="4">
    <source>
        <dbReference type="ARBA" id="ARBA00022989"/>
    </source>
</evidence>
<comment type="caution">
    <text evidence="7">The sequence shown here is derived from an EMBL/GenBank/DDBJ whole genome shotgun (WGS) entry which is preliminary data.</text>
</comment>
<dbReference type="EMBL" id="JBHULZ010000023">
    <property type="protein sequence ID" value="MFD2697032.1"/>
    <property type="molecule type" value="Genomic_DNA"/>
</dbReference>
<sequence length="502" mass="56881">MKILDRYIFTSFVQTFFAVFVVLMFIFVLQGIWLHISELAGKDLDYFVIGRFLFYIMPKVIPLVLPLTILVTSIMTFGSFAENYEFAAMKSSGISLQRAMRSLIYFIGLLSIIAFFFANNVIPWAEFKSINLRKNISKLKPAMAIVEGAFNDIGDVNIKVTEKSGDNDQYLRDVIIHKKNQKNRGNFTVIKAKRGELASSEDSDFLSLILFEGNYYDEIQPNDFKERQRKPFVKSYFDTYTINIDLSNFNDVDLNEEKYNYSYKMLDSQELRVALDSLSADYNQEKINFNTNIINRSGVQAYSDNFGVRKTTASTLKNTKGLEVKQTDTLSYQIDSLEDLYASYNPTETQQILNIAIGTARGSLSSIKGKKNILRRKSTRINKTEIQLHSKFALAVSCFILFFVGAPLGAIIRKGGLGLPMVVAILLFLTYHFIGIFATNSAENGAISPFLASWLSTFIMMPLSIYLTYRATTDQGFINTDAIVLPIKRLSAKLGLTRKPKK</sequence>
<evidence type="ECO:0000256" key="2">
    <source>
        <dbReference type="ARBA" id="ARBA00022475"/>
    </source>
</evidence>
<feature type="transmembrane region" description="Helical" evidence="6">
    <location>
        <begin position="56"/>
        <end position="81"/>
    </location>
</feature>
<dbReference type="RefSeq" id="WP_379044145.1">
    <property type="nucleotide sequence ID" value="NZ_JBHULZ010000023.1"/>
</dbReference>
<proteinExistence type="predicted"/>
<dbReference type="Pfam" id="PF03739">
    <property type="entry name" value="LptF_LptG"/>
    <property type="match status" value="1"/>
</dbReference>
<evidence type="ECO:0000313" key="7">
    <source>
        <dbReference type="EMBL" id="MFD2697032.1"/>
    </source>
</evidence>
<accession>A0ABW5SBH5</accession>
<evidence type="ECO:0000313" key="8">
    <source>
        <dbReference type="Proteomes" id="UP001597357"/>
    </source>
</evidence>
<dbReference type="InterPro" id="IPR005495">
    <property type="entry name" value="LptG/LptF_permease"/>
</dbReference>
<feature type="transmembrane region" description="Helical" evidence="6">
    <location>
        <begin position="102"/>
        <end position="125"/>
    </location>
</feature>
<dbReference type="PANTHER" id="PTHR33529:SF6">
    <property type="entry name" value="YJGP_YJGQ FAMILY PERMEASE"/>
    <property type="match status" value="1"/>
</dbReference>
<gene>
    <name evidence="7" type="ORF">ACFSQ0_03435</name>
</gene>